<dbReference type="PANTHER" id="PTHR42798">
    <property type="entry name" value="LIPOPROTEIN-RELEASING SYSTEM ATP-BINDING PROTEIN LOLD"/>
    <property type="match status" value="1"/>
</dbReference>
<reference evidence="6 7" key="1">
    <citation type="submission" date="2017-09" db="EMBL/GenBank/DDBJ databases">
        <title>Depth-based differentiation of microbial function through sediment-hosted aquifers and enrichment of novel symbionts in the deep terrestrial subsurface.</title>
        <authorList>
            <person name="Probst A.J."/>
            <person name="Ladd B."/>
            <person name="Jarett J.K."/>
            <person name="Geller-Mcgrath D.E."/>
            <person name="Sieber C.M."/>
            <person name="Emerson J.B."/>
            <person name="Anantharaman K."/>
            <person name="Thomas B.C."/>
            <person name="Malmstrom R."/>
            <person name="Stieglmeier M."/>
            <person name="Klingl A."/>
            <person name="Woyke T."/>
            <person name="Ryan C.M."/>
            <person name="Banfield J.F."/>
        </authorList>
    </citation>
    <scope>NUCLEOTIDE SEQUENCE [LARGE SCALE GENOMIC DNA]</scope>
    <source>
        <strain evidence="6">CG23_combo_of_CG06-09_8_20_14_all_40_14</strain>
    </source>
</reference>
<dbReference type="SUPFAM" id="SSF52540">
    <property type="entry name" value="P-loop containing nucleoside triphosphate hydrolases"/>
    <property type="match status" value="1"/>
</dbReference>
<sequence>MPTKSLPIIELKNVYKDYKMGGVLVGALQNISLKIDKGDFVSIVGKSGSGKSTLMHLIGCLDVPTKGEILIDGKDISKLSEGDLARIRNKYIGFVFQTFNLLQRTSALDNVRLPLIYNKVREIEDRATKLLQSVGLGDRIKHKPNQLSGGQQQRVAIARALINNPELILADEPTGNLDSKSGDEIIDLFIKLNKEGKTVVVVTHDEDIAKKAEKIIRIEDGKVIIKK</sequence>
<evidence type="ECO:0000313" key="6">
    <source>
        <dbReference type="EMBL" id="PIP04356.1"/>
    </source>
</evidence>
<dbReference type="SMART" id="SM00382">
    <property type="entry name" value="AAA"/>
    <property type="match status" value="1"/>
</dbReference>
<evidence type="ECO:0000256" key="1">
    <source>
        <dbReference type="ARBA" id="ARBA00005417"/>
    </source>
</evidence>
<keyword evidence="4 6" id="KW-0067">ATP-binding</keyword>
<feature type="domain" description="ABC transporter" evidence="5">
    <location>
        <begin position="9"/>
        <end position="225"/>
    </location>
</feature>
<dbReference type="InterPro" id="IPR003439">
    <property type="entry name" value="ABC_transporter-like_ATP-bd"/>
</dbReference>
<evidence type="ECO:0000313" key="7">
    <source>
        <dbReference type="Proteomes" id="UP000231388"/>
    </source>
</evidence>
<accession>A0A2G9XBL9</accession>
<keyword evidence="3" id="KW-0547">Nucleotide-binding</keyword>
<dbReference type="InterPro" id="IPR027417">
    <property type="entry name" value="P-loop_NTPase"/>
</dbReference>
<name>A0A2G9XBL9_UNCKA</name>
<dbReference type="PROSITE" id="PS50893">
    <property type="entry name" value="ABC_TRANSPORTER_2"/>
    <property type="match status" value="1"/>
</dbReference>
<dbReference type="GO" id="GO:0016887">
    <property type="term" value="F:ATP hydrolysis activity"/>
    <property type="evidence" value="ECO:0007669"/>
    <property type="project" value="InterPro"/>
</dbReference>
<dbReference type="PROSITE" id="PS00211">
    <property type="entry name" value="ABC_TRANSPORTER_1"/>
    <property type="match status" value="1"/>
</dbReference>
<dbReference type="AlphaFoldDB" id="A0A2G9XBL9"/>
<protein>
    <submittedName>
        <fullName evidence="6">Macrolide ABC transporter ATP-binding protein</fullName>
    </submittedName>
</protein>
<comment type="caution">
    <text evidence="6">The sequence shown here is derived from an EMBL/GenBank/DDBJ whole genome shotgun (WGS) entry which is preliminary data.</text>
</comment>
<dbReference type="GO" id="GO:0022857">
    <property type="term" value="F:transmembrane transporter activity"/>
    <property type="evidence" value="ECO:0007669"/>
    <property type="project" value="UniProtKB-ARBA"/>
</dbReference>
<dbReference type="Pfam" id="PF00005">
    <property type="entry name" value="ABC_tran"/>
    <property type="match status" value="1"/>
</dbReference>
<evidence type="ECO:0000256" key="2">
    <source>
        <dbReference type="ARBA" id="ARBA00022448"/>
    </source>
</evidence>
<dbReference type="InterPro" id="IPR017871">
    <property type="entry name" value="ABC_transporter-like_CS"/>
</dbReference>
<organism evidence="6 7">
    <name type="scientific">candidate division WWE3 bacterium CG23_combo_of_CG06-09_8_20_14_all_40_14</name>
    <dbReference type="NCBI Taxonomy" id="1975095"/>
    <lineage>
        <taxon>Bacteria</taxon>
        <taxon>Katanobacteria</taxon>
    </lineage>
</organism>
<dbReference type="PANTHER" id="PTHR42798:SF6">
    <property type="entry name" value="CELL DIVISION ATP-BINDING PROTEIN FTSE"/>
    <property type="match status" value="1"/>
</dbReference>
<dbReference type="CDD" id="cd03255">
    <property type="entry name" value="ABC_MJ0796_LolCDE_FtsE"/>
    <property type="match status" value="1"/>
</dbReference>
<evidence type="ECO:0000259" key="5">
    <source>
        <dbReference type="PROSITE" id="PS50893"/>
    </source>
</evidence>
<dbReference type="GO" id="GO:0098796">
    <property type="term" value="C:membrane protein complex"/>
    <property type="evidence" value="ECO:0007669"/>
    <property type="project" value="UniProtKB-ARBA"/>
</dbReference>
<dbReference type="FunFam" id="3.40.50.300:FF:000032">
    <property type="entry name" value="Export ABC transporter ATP-binding protein"/>
    <property type="match status" value="1"/>
</dbReference>
<dbReference type="EMBL" id="PCQY01000034">
    <property type="protein sequence ID" value="PIP04356.1"/>
    <property type="molecule type" value="Genomic_DNA"/>
</dbReference>
<dbReference type="InterPro" id="IPR003593">
    <property type="entry name" value="AAA+_ATPase"/>
</dbReference>
<evidence type="ECO:0000256" key="4">
    <source>
        <dbReference type="ARBA" id="ARBA00022840"/>
    </source>
</evidence>
<gene>
    <name evidence="6" type="ORF">COX53_02925</name>
</gene>
<dbReference type="GO" id="GO:0005524">
    <property type="term" value="F:ATP binding"/>
    <property type="evidence" value="ECO:0007669"/>
    <property type="project" value="UniProtKB-KW"/>
</dbReference>
<comment type="similarity">
    <text evidence="1">Belongs to the ABC transporter superfamily.</text>
</comment>
<keyword evidence="2" id="KW-0813">Transport</keyword>
<dbReference type="Gene3D" id="3.40.50.300">
    <property type="entry name" value="P-loop containing nucleotide triphosphate hydrolases"/>
    <property type="match status" value="1"/>
</dbReference>
<proteinExistence type="inferred from homology"/>
<evidence type="ECO:0000256" key="3">
    <source>
        <dbReference type="ARBA" id="ARBA00022741"/>
    </source>
</evidence>
<dbReference type="Proteomes" id="UP000231388">
    <property type="component" value="Unassembled WGS sequence"/>
</dbReference>
<dbReference type="InterPro" id="IPR017911">
    <property type="entry name" value="MacB-like_ATP-bd"/>
</dbReference>